<dbReference type="AlphaFoldDB" id="A0AAV4QEY7"/>
<sequence length="174" mass="20032">MVTEIVDQNHPKIKFAQEYHTRCNCSICTFWGTLNRSNDNKSFHCSLSLQVQGTLFKRILDTEFRFVSTGIRISVLPDFFRLSLSVTLVGMITCSITPIEKVVESWLNEHPQFVHAYFARKATRRMVDSWLLFHSAPQDMIQDNSWFTNNSPGAVTPVRKTSAHELESKADFSR</sequence>
<name>A0AAV4QEY7_9ARAC</name>
<keyword evidence="2" id="KW-1185">Reference proteome</keyword>
<accession>A0AAV4QEY7</accession>
<protein>
    <submittedName>
        <fullName evidence="1">Phosphodiesterase</fullName>
    </submittedName>
</protein>
<proteinExistence type="predicted"/>
<evidence type="ECO:0000313" key="1">
    <source>
        <dbReference type="EMBL" id="GIY07882.1"/>
    </source>
</evidence>
<gene>
    <name evidence="1" type="primary">Pde11_1</name>
    <name evidence="1" type="ORF">CDAR_19661</name>
</gene>
<dbReference type="Proteomes" id="UP001054837">
    <property type="component" value="Unassembled WGS sequence"/>
</dbReference>
<organism evidence="1 2">
    <name type="scientific">Caerostris darwini</name>
    <dbReference type="NCBI Taxonomy" id="1538125"/>
    <lineage>
        <taxon>Eukaryota</taxon>
        <taxon>Metazoa</taxon>
        <taxon>Ecdysozoa</taxon>
        <taxon>Arthropoda</taxon>
        <taxon>Chelicerata</taxon>
        <taxon>Arachnida</taxon>
        <taxon>Araneae</taxon>
        <taxon>Araneomorphae</taxon>
        <taxon>Entelegynae</taxon>
        <taxon>Araneoidea</taxon>
        <taxon>Araneidae</taxon>
        <taxon>Caerostris</taxon>
    </lineage>
</organism>
<reference evidence="1 2" key="1">
    <citation type="submission" date="2021-06" db="EMBL/GenBank/DDBJ databases">
        <title>Caerostris darwini draft genome.</title>
        <authorList>
            <person name="Kono N."/>
            <person name="Arakawa K."/>
        </authorList>
    </citation>
    <scope>NUCLEOTIDE SEQUENCE [LARGE SCALE GENOMIC DNA]</scope>
</reference>
<comment type="caution">
    <text evidence="1">The sequence shown here is derived from an EMBL/GenBank/DDBJ whole genome shotgun (WGS) entry which is preliminary data.</text>
</comment>
<evidence type="ECO:0000313" key="2">
    <source>
        <dbReference type="Proteomes" id="UP001054837"/>
    </source>
</evidence>
<dbReference type="EMBL" id="BPLQ01004411">
    <property type="protein sequence ID" value="GIY07882.1"/>
    <property type="molecule type" value="Genomic_DNA"/>
</dbReference>